<dbReference type="EMBL" id="KR534323">
    <property type="protein sequence ID" value="AKO60986.1"/>
    <property type="molecule type" value="Genomic_DNA"/>
</dbReference>
<dbReference type="KEGG" id="vg:26796580"/>
<evidence type="ECO:0000313" key="1">
    <source>
        <dbReference type="EMBL" id="AKO60986.1"/>
    </source>
</evidence>
<dbReference type="GeneID" id="26796580"/>
<dbReference type="RefSeq" id="YP_009225519.1">
    <property type="nucleotide sequence ID" value="NC_029094.1"/>
</dbReference>
<sequence length="63" mass="6850">MKSLNTRTNARKLTSYLKAQGLPAVAPRNKDVLGRWDVSLVVNKGSLGKRKQFNIVNGIAIAA</sequence>
<evidence type="ECO:0000313" key="2">
    <source>
        <dbReference type="Proteomes" id="UP000202763"/>
    </source>
</evidence>
<dbReference type="Proteomes" id="UP000202763">
    <property type="component" value="Segment"/>
</dbReference>
<reference evidence="1 2" key="1">
    <citation type="submission" date="2015-05" db="EMBL/GenBank/DDBJ databases">
        <authorList>
            <person name="Wang D.B."/>
            <person name="Wang M."/>
        </authorList>
    </citation>
    <scope>NUCLEOTIDE SEQUENCE [LARGE SCALE GENOMIC DNA]</scope>
</reference>
<name>A0A0H4ISZ1_9CAUD</name>
<protein>
    <submittedName>
        <fullName evidence="1">Uncharacterized protein</fullName>
    </submittedName>
</protein>
<keyword evidence="2" id="KW-1185">Reference proteome</keyword>
<proteinExistence type="predicted"/>
<organism evidence="1 2">
    <name type="scientific">Pseudoalteromonas phage H101</name>
    <dbReference type="NCBI Taxonomy" id="1654919"/>
    <lineage>
        <taxon>Viruses</taxon>
        <taxon>Duplodnaviria</taxon>
        <taxon>Heunggongvirae</taxon>
        <taxon>Uroviricota</taxon>
        <taxon>Caudoviricetes</taxon>
        <taxon>Shandongvirus</taxon>
        <taxon>Shandongvirus H101</taxon>
    </lineage>
</organism>
<accession>A0A0H4ISZ1</accession>